<dbReference type="EMBL" id="JAQNDN010000004">
    <property type="protein sequence ID" value="MDC0668500.1"/>
    <property type="molecule type" value="Genomic_DNA"/>
</dbReference>
<dbReference type="Gene3D" id="2.130.10.10">
    <property type="entry name" value="YVTN repeat-like/Quinoprotein amine dehydrogenase"/>
    <property type="match status" value="2"/>
</dbReference>
<reference evidence="3 4" key="1">
    <citation type="submission" date="2022-11" db="EMBL/GenBank/DDBJ databases">
        <title>Minimal conservation of predation-associated metabolite biosynthetic gene clusters underscores biosynthetic potential of Myxococcota including descriptions for ten novel species: Archangium lansinium sp. nov., Myxococcus landrumus sp. nov., Nannocystis bai.</title>
        <authorList>
            <person name="Ahearne A."/>
            <person name="Stevens C."/>
            <person name="Dowd S."/>
        </authorList>
    </citation>
    <scope>NUCLEOTIDE SEQUENCE [LARGE SCALE GENOMIC DNA]</scope>
    <source>
        <strain evidence="3 4">NCELM</strain>
    </source>
</reference>
<dbReference type="PANTHER" id="PTHR34512:SF30">
    <property type="entry name" value="OUTER MEMBRANE PROTEIN ASSEMBLY FACTOR BAMB"/>
    <property type="match status" value="1"/>
</dbReference>
<dbReference type="InterPro" id="IPR015943">
    <property type="entry name" value="WD40/YVTN_repeat-like_dom_sf"/>
</dbReference>
<dbReference type="RefSeq" id="WP_271997682.1">
    <property type="nucleotide sequence ID" value="NZ_JAQNDN010000004.1"/>
</dbReference>
<dbReference type="Proteomes" id="UP001217838">
    <property type="component" value="Unassembled WGS sequence"/>
</dbReference>
<comment type="caution">
    <text evidence="3">The sequence shown here is derived from an EMBL/GenBank/DDBJ whole genome shotgun (WGS) entry which is preliminary data.</text>
</comment>
<evidence type="ECO:0000313" key="3">
    <source>
        <dbReference type="EMBL" id="MDC0668500.1"/>
    </source>
</evidence>
<gene>
    <name evidence="3" type="ORF">POL58_12160</name>
</gene>
<proteinExistence type="predicted"/>
<dbReference type="NCBIfam" id="TIGR01053">
    <property type="entry name" value="LSD1"/>
    <property type="match status" value="1"/>
</dbReference>
<accession>A0ABT5B4A4</accession>
<evidence type="ECO:0000313" key="4">
    <source>
        <dbReference type="Proteomes" id="UP001217838"/>
    </source>
</evidence>
<feature type="domain" description="Pyrrolo-quinoline quinone repeat" evidence="2">
    <location>
        <begin position="143"/>
        <end position="238"/>
    </location>
</feature>
<dbReference type="SUPFAM" id="SSF50998">
    <property type="entry name" value="Quinoprotein alcohol dehydrogenase-like"/>
    <property type="match status" value="1"/>
</dbReference>
<dbReference type="PANTHER" id="PTHR34512">
    <property type="entry name" value="CELL SURFACE PROTEIN"/>
    <property type="match status" value="1"/>
</dbReference>
<name>A0ABT5B4A4_9BACT</name>
<dbReference type="InterPro" id="IPR002372">
    <property type="entry name" value="PQQ_rpt_dom"/>
</dbReference>
<dbReference type="Pfam" id="PF13360">
    <property type="entry name" value="PQQ_2"/>
    <property type="match status" value="2"/>
</dbReference>
<dbReference type="InterPro" id="IPR011047">
    <property type="entry name" value="Quinoprotein_ADH-like_sf"/>
</dbReference>
<protein>
    <submittedName>
        <fullName evidence="3">PQQ-binding-like beta-propeller repeat protein</fullName>
    </submittedName>
</protein>
<organism evidence="3 4">
    <name type="scientific">Nannocystis radixulma</name>
    <dbReference type="NCBI Taxonomy" id="2995305"/>
    <lineage>
        <taxon>Bacteria</taxon>
        <taxon>Pseudomonadati</taxon>
        <taxon>Myxococcota</taxon>
        <taxon>Polyangia</taxon>
        <taxon>Nannocystales</taxon>
        <taxon>Nannocystaceae</taxon>
        <taxon>Nannocystis</taxon>
    </lineage>
</organism>
<feature type="region of interest" description="Disordered" evidence="1">
    <location>
        <begin position="229"/>
        <end position="253"/>
    </location>
</feature>
<evidence type="ECO:0000259" key="2">
    <source>
        <dbReference type="Pfam" id="PF13360"/>
    </source>
</evidence>
<sequence>MARVIDIKCPTCSAPLQITPGAQQVTCKYCGGTSVIDRGGAAKPAGGGTVVQVPKPNTAPLVLAGALAGLATIGAGVALAVNTASVDLPTITAPGAPAAATKGSAAAVPDKLRFGDQPMLADVDGDGTIDVVGKVDQTGDPHTIAAFNGRDGAILWQTEPLTKDAQEGSAMRAIVHGRVLSIDALGKVQAYELRTGTPSWSTLLGEKAQRVCAGESLIVVETADEARHGLDPASGKKQTLDKKTPCTPVFSSEEEETPGYTMIGWWEFDKHRLDKNKVDGLSAHRALIPADPEAPRFLLGSRDKGTSVAMVGAVAKRDVLWKDVAPGVDPLTTNVNVTTQQAAYTDGRLVVPYNMKDSGEGVRMACFDAKTGTRLWDVQVHKGSQVSSGIAVTADDVFYATWTELHVLSLKTGELRFRLGKSF</sequence>
<keyword evidence="4" id="KW-1185">Reference proteome</keyword>
<feature type="domain" description="Pyrrolo-quinoline quinone repeat" evidence="2">
    <location>
        <begin position="365"/>
        <end position="418"/>
    </location>
</feature>
<evidence type="ECO:0000256" key="1">
    <source>
        <dbReference type="SAM" id="MobiDB-lite"/>
    </source>
</evidence>